<dbReference type="Proteomes" id="UP000299102">
    <property type="component" value="Unassembled WGS sequence"/>
</dbReference>
<dbReference type="AlphaFoldDB" id="A0A4C1WT05"/>
<organism evidence="2 3">
    <name type="scientific">Eumeta variegata</name>
    <name type="common">Bagworm moth</name>
    <name type="synonym">Eumeta japonica</name>
    <dbReference type="NCBI Taxonomy" id="151549"/>
    <lineage>
        <taxon>Eukaryota</taxon>
        <taxon>Metazoa</taxon>
        <taxon>Ecdysozoa</taxon>
        <taxon>Arthropoda</taxon>
        <taxon>Hexapoda</taxon>
        <taxon>Insecta</taxon>
        <taxon>Pterygota</taxon>
        <taxon>Neoptera</taxon>
        <taxon>Endopterygota</taxon>
        <taxon>Lepidoptera</taxon>
        <taxon>Glossata</taxon>
        <taxon>Ditrysia</taxon>
        <taxon>Tineoidea</taxon>
        <taxon>Psychidae</taxon>
        <taxon>Oiketicinae</taxon>
        <taxon>Eumeta</taxon>
    </lineage>
</organism>
<feature type="region of interest" description="Disordered" evidence="1">
    <location>
        <begin position="84"/>
        <end position="144"/>
    </location>
</feature>
<accession>A0A4C1WT05</accession>
<gene>
    <name evidence="2" type="ORF">EVAR_81271_1</name>
</gene>
<feature type="region of interest" description="Disordered" evidence="1">
    <location>
        <begin position="427"/>
        <end position="448"/>
    </location>
</feature>
<reference evidence="2 3" key="1">
    <citation type="journal article" date="2019" name="Commun. Biol.">
        <title>The bagworm genome reveals a unique fibroin gene that provides high tensile strength.</title>
        <authorList>
            <person name="Kono N."/>
            <person name="Nakamura H."/>
            <person name="Ohtoshi R."/>
            <person name="Tomita M."/>
            <person name="Numata K."/>
            <person name="Arakawa K."/>
        </authorList>
    </citation>
    <scope>NUCLEOTIDE SEQUENCE [LARGE SCALE GENOMIC DNA]</scope>
</reference>
<evidence type="ECO:0000256" key="1">
    <source>
        <dbReference type="SAM" id="MobiDB-lite"/>
    </source>
</evidence>
<comment type="caution">
    <text evidence="2">The sequence shown here is derived from an EMBL/GenBank/DDBJ whole genome shotgun (WGS) entry which is preliminary data.</text>
</comment>
<sequence length="586" mass="62808">MLDNKIESAKKQNPLKLPWKDGYLGVDMEEEEARMNELSCGSYLAPNMINLSAYNHLDFVNFQTVPGEITALPLMVDIRPIGAQAGSEATPPHNGPAPPALPVPTPNSQPTAPNAENMHNQGASGDMGAHGMTSPASVRASTPAASGTFPSYTPNYAGGMNVGGYGMNMGMPVNMSYPPPGPYMFGSMKGGVLWCPPPAAPAHHPPPGVNPHVYKSVQPNGSDLPMNDIPTLRYFFNLGVDCMWNGCAPAGLPPPTRYAPADIVQDMQQMSLHDRHGPSNHNGPDYNHKSGGHKPMGHGINEKPNMSGHGKGNGQRPLLGPSIIIVVYWCASTVTVTANGMTLSYVVIAFSPPPLSTTLLNATSGSPLSPFHHLTPLSITLFITPLPLHLSTPYSIRYPILPERPATHWCRLWDLHVIRFKRGNGQEGMPGAQNKGHNNGLNTNRPNNRTIVTANRRNSHIESRNNHGYHGGPAAGAAIAAASGTSESECTPMEPMVPYSYMPYPPPVYPMPYYQLEADPGMMGVMGAMNNYIYEENCEYVPPPAPYYPPPYPPQAPAPGPGPVPVSTPCPAVHNPPSAGQQNDHK</sequence>
<proteinExistence type="predicted"/>
<feature type="compositionally biased region" description="Polar residues" evidence="1">
    <location>
        <begin position="134"/>
        <end position="144"/>
    </location>
</feature>
<dbReference type="OrthoDB" id="10017659at2759"/>
<feature type="compositionally biased region" description="Pro residues" evidence="1">
    <location>
        <begin position="93"/>
        <end position="107"/>
    </location>
</feature>
<feature type="compositionally biased region" description="Polar residues" evidence="1">
    <location>
        <begin position="108"/>
        <end position="123"/>
    </location>
</feature>
<protein>
    <submittedName>
        <fullName evidence="2">Uncharacterized protein</fullName>
    </submittedName>
</protein>
<feature type="compositionally biased region" description="Low complexity" evidence="1">
    <location>
        <begin position="438"/>
        <end position="448"/>
    </location>
</feature>
<evidence type="ECO:0000313" key="2">
    <source>
        <dbReference type="EMBL" id="GBP54103.1"/>
    </source>
</evidence>
<name>A0A4C1WT05_EUMVA</name>
<evidence type="ECO:0000313" key="3">
    <source>
        <dbReference type="Proteomes" id="UP000299102"/>
    </source>
</evidence>
<dbReference type="EMBL" id="BGZK01000639">
    <property type="protein sequence ID" value="GBP54103.1"/>
    <property type="molecule type" value="Genomic_DNA"/>
</dbReference>
<feature type="compositionally biased region" description="Pro residues" evidence="1">
    <location>
        <begin position="549"/>
        <end position="568"/>
    </location>
</feature>
<keyword evidence="3" id="KW-1185">Reference proteome</keyword>
<feature type="region of interest" description="Disordered" evidence="1">
    <location>
        <begin position="549"/>
        <end position="586"/>
    </location>
</feature>